<sequence>MLRLIKTSVEQKEQILSFLQEWYERDERIVPTSVDRETTDFEAYVNTLRQKELRENIEEGWVPSTTYWLTDGEELLGAANIRHELNESLLKIGGHVGYGVKPSARGRGLATLQLKLALEKVKELGIERALITCNRTNVASRQVILNNGGVADTPYTEEDGTIVERFWIDLRG</sequence>
<name>A0ABW2PK86_9BACL</name>
<dbReference type="EMBL" id="JBHTCE010000001">
    <property type="protein sequence ID" value="MFC7388731.1"/>
    <property type="molecule type" value="Genomic_DNA"/>
</dbReference>
<dbReference type="PANTHER" id="PTHR39173:SF1">
    <property type="entry name" value="ACETYLTRANSFERASE"/>
    <property type="match status" value="1"/>
</dbReference>
<dbReference type="PROSITE" id="PS51186">
    <property type="entry name" value="GNAT"/>
    <property type="match status" value="1"/>
</dbReference>
<dbReference type="SUPFAM" id="SSF55729">
    <property type="entry name" value="Acyl-CoA N-acyltransferases (Nat)"/>
    <property type="match status" value="1"/>
</dbReference>
<dbReference type="Proteomes" id="UP001596439">
    <property type="component" value="Unassembled WGS sequence"/>
</dbReference>
<dbReference type="InterPro" id="IPR016181">
    <property type="entry name" value="Acyl_CoA_acyltransferase"/>
</dbReference>
<evidence type="ECO:0000313" key="2">
    <source>
        <dbReference type="EMBL" id="MFC7388731.1"/>
    </source>
</evidence>
<evidence type="ECO:0000313" key="3">
    <source>
        <dbReference type="Proteomes" id="UP001596439"/>
    </source>
</evidence>
<dbReference type="Gene3D" id="3.40.630.30">
    <property type="match status" value="1"/>
</dbReference>
<evidence type="ECO:0000259" key="1">
    <source>
        <dbReference type="PROSITE" id="PS51186"/>
    </source>
</evidence>
<gene>
    <name evidence="2" type="ORF">ACFQO8_01170</name>
</gene>
<accession>A0ABW2PK86</accession>
<dbReference type="CDD" id="cd04301">
    <property type="entry name" value="NAT_SF"/>
    <property type="match status" value="1"/>
</dbReference>
<proteinExistence type="predicted"/>
<keyword evidence="3" id="KW-1185">Reference proteome</keyword>
<dbReference type="PANTHER" id="PTHR39173">
    <property type="entry name" value="ACETYLTRANSFERASE"/>
    <property type="match status" value="1"/>
</dbReference>
<protein>
    <submittedName>
        <fullName evidence="2">GNAT family N-acetyltransferase</fullName>
    </submittedName>
</protein>
<organism evidence="2 3">
    <name type="scientific">Exiguobacterium aestuarii</name>
    <dbReference type="NCBI Taxonomy" id="273527"/>
    <lineage>
        <taxon>Bacteria</taxon>
        <taxon>Bacillati</taxon>
        <taxon>Bacillota</taxon>
        <taxon>Bacilli</taxon>
        <taxon>Bacillales</taxon>
        <taxon>Bacillales Family XII. Incertae Sedis</taxon>
        <taxon>Exiguobacterium</taxon>
    </lineage>
</organism>
<dbReference type="Pfam" id="PF13302">
    <property type="entry name" value="Acetyltransf_3"/>
    <property type="match status" value="1"/>
</dbReference>
<dbReference type="RefSeq" id="WP_214786219.1">
    <property type="nucleotide sequence ID" value="NZ_JANIEL010000063.1"/>
</dbReference>
<feature type="domain" description="N-acetyltransferase" evidence="1">
    <location>
        <begin position="1"/>
        <end position="169"/>
    </location>
</feature>
<dbReference type="InterPro" id="IPR000182">
    <property type="entry name" value="GNAT_dom"/>
</dbReference>
<reference evidence="3" key="1">
    <citation type="journal article" date="2019" name="Int. J. Syst. Evol. Microbiol.">
        <title>The Global Catalogue of Microorganisms (GCM) 10K type strain sequencing project: providing services to taxonomists for standard genome sequencing and annotation.</title>
        <authorList>
            <consortium name="The Broad Institute Genomics Platform"/>
            <consortium name="The Broad Institute Genome Sequencing Center for Infectious Disease"/>
            <person name="Wu L."/>
            <person name="Ma J."/>
        </authorList>
    </citation>
    <scope>NUCLEOTIDE SEQUENCE [LARGE SCALE GENOMIC DNA]</scope>
    <source>
        <strain evidence="3">CCUG 55590</strain>
    </source>
</reference>
<comment type="caution">
    <text evidence="2">The sequence shown here is derived from an EMBL/GenBank/DDBJ whole genome shotgun (WGS) entry which is preliminary data.</text>
</comment>